<name>A0A8J3Q607_9ACTN</name>
<dbReference type="Proteomes" id="UP000612899">
    <property type="component" value="Unassembled WGS sequence"/>
</dbReference>
<dbReference type="RefSeq" id="WP_239123644.1">
    <property type="nucleotide sequence ID" value="NZ_BONY01000010.1"/>
</dbReference>
<sequence length="82" mass="9031">MLDRLHDSEAGLTAGLLEVSVAQCRTRMALDWDNAWRLDAGEPDRFDHEVIDVSVRFCIAYPGPAGAADRRRLAALAGRGQH</sequence>
<accession>A0A8J3Q607</accession>
<evidence type="ECO:0000313" key="1">
    <source>
        <dbReference type="EMBL" id="GIH03908.1"/>
    </source>
</evidence>
<proteinExistence type="predicted"/>
<dbReference type="AlphaFoldDB" id="A0A8J3Q607"/>
<reference evidence="1" key="1">
    <citation type="submission" date="2021-01" db="EMBL/GenBank/DDBJ databases">
        <title>Whole genome shotgun sequence of Rhizocola hellebori NBRC 109834.</title>
        <authorList>
            <person name="Komaki H."/>
            <person name="Tamura T."/>
        </authorList>
    </citation>
    <scope>NUCLEOTIDE SEQUENCE</scope>
    <source>
        <strain evidence="1">NBRC 109834</strain>
    </source>
</reference>
<keyword evidence="2" id="KW-1185">Reference proteome</keyword>
<comment type="caution">
    <text evidence="1">The sequence shown here is derived from an EMBL/GenBank/DDBJ whole genome shotgun (WGS) entry which is preliminary data.</text>
</comment>
<evidence type="ECO:0000313" key="2">
    <source>
        <dbReference type="Proteomes" id="UP000612899"/>
    </source>
</evidence>
<organism evidence="1 2">
    <name type="scientific">Rhizocola hellebori</name>
    <dbReference type="NCBI Taxonomy" id="1392758"/>
    <lineage>
        <taxon>Bacteria</taxon>
        <taxon>Bacillati</taxon>
        <taxon>Actinomycetota</taxon>
        <taxon>Actinomycetes</taxon>
        <taxon>Micromonosporales</taxon>
        <taxon>Micromonosporaceae</taxon>
        <taxon>Rhizocola</taxon>
    </lineage>
</organism>
<dbReference type="EMBL" id="BONY01000010">
    <property type="protein sequence ID" value="GIH03908.1"/>
    <property type="molecule type" value="Genomic_DNA"/>
</dbReference>
<protein>
    <submittedName>
        <fullName evidence="1">Uncharacterized protein</fullName>
    </submittedName>
</protein>
<gene>
    <name evidence="1" type="ORF">Rhe02_19750</name>
</gene>